<dbReference type="InterPro" id="IPR010069">
    <property type="entry name" value="CdiA_FHA1_rpt"/>
</dbReference>
<accession>A0A6I1HRQ0</accession>
<keyword evidence="2" id="KW-1185">Reference proteome</keyword>
<sequence>LNNTDGVIAATTGLHVGGTALDNTRGVLQADMLRLDAASLLNQQGTVSAGTDLTARISGDLTNAGLLYAGRNQQLTVGGLLSNTGSIASVNNTTISAGKVTSSGLLGAGVKADGSLGTAGDLTINADGVLQASGQNLAAGSAVLTGEAIDLSGSQTGAANIGITARSGDVLTNKAVISASNVLAITTNANNGQSLINNQGQLVGGQLQLNVANLNNASGEIVQTGTGDTVITTGKLDNTAGRIAANSANLALNATVLTNVNGKLEHAGAGIL</sequence>
<reference evidence="1 2" key="1">
    <citation type="submission" date="2019-10" db="EMBL/GenBank/DDBJ databases">
        <title>Three novel species isolated from a subtropical stream in China.</title>
        <authorList>
            <person name="Lu H."/>
        </authorList>
    </citation>
    <scope>NUCLEOTIDE SEQUENCE [LARGE SCALE GENOMIC DNA]</scope>
    <source>
        <strain evidence="1 2">FT13W</strain>
    </source>
</reference>
<evidence type="ECO:0000313" key="2">
    <source>
        <dbReference type="Proteomes" id="UP000468717"/>
    </source>
</evidence>
<dbReference type="AlphaFoldDB" id="A0A6I1HRQ0"/>
<feature type="non-terminal residue" evidence="1">
    <location>
        <position position="272"/>
    </location>
</feature>
<dbReference type="InterPro" id="IPR008619">
    <property type="entry name" value="Filamentous_hemagglutn_rpt"/>
</dbReference>
<gene>
    <name evidence="1" type="ORF">GCN75_28800</name>
</gene>
<evidence type="ECO:0000313" key="1">
    <source>
        <dbReference type="EMBL" id="KAB8057438.1"/>
    </source>
</evidence>
<dbReference type="NCBIfam" id="TIGR01731">
    <property type="entry name" value="fil_hemag_20aa"/>
    <property type="match status" value="6"/>
</dbReference>
<protein>
    <recommendedName>
        <fullName evidence="3">Filamentous hemagglutinin</fullName>
    </recommendedName>
</protein>
<dbReference type="EMBL" id="WFLI01000101">
    <property type="protein sequence ID" value="KAB8057438.1"/>
    <property type="molecule type" value="Genomic_DNA"/>
</dbReference>
<organism evidence="1 2">
    <name type="scientific">Janthinobacterium violaceinigrum</name>
    <dbReference type="NCBI Taxonomy" id="2654252"/>
    <lineage>
        <taxon>Bacteria</taxon>
        <taxon>Pseudomonadati</taxon>
        <taxon>Pseudomonadota</taxon>
        <taxon>Betaproteobacteria</taxon>
        <taxon>Burkholderiales</taxon>
        <taxon>Oxalobacteraceae</taxon>
        <taxon>Janthinobacterium</taxon>
    </lineage>
</organism>
<proteinExistence type="predicted"/>
<feature type="non-terminal residue" evidence="1">
    <location>
        <position position="1"/>
    </location>
</feature>
<dbReference type="Pfam" id="PF05594">
    <property type="entry name" value="Fil_haemagg"/>
    <property type="match status" value="2"/>
</dbReference>
<comment type="caution">
    <text evidence="1">The sequence shown here is derived from an EMBL/GenBank/DDBJ whole genome shotgun (WGS) entry which is preliminary data.</text>
</comment>
<dbReference type="RefSeq" id="WP_152285374.1">
    <property type="nucleotide sequence ID" value="NZ_WFLI01000101.1"/>
</dbReference>
<evidence type="ECO:0008006" key="3">
    <source>
        <dbReference type="Google" id="ProtNLM"/>
    </source>
</evidence>
<name>A0A6I1HRQ0_9BURK</name>
<dbReference type="Proteomes" id="UP000468717">
    <property type="component" value="Unassembled WGS sequence"/>
</dbReference>